<reference evidence="9 10" key="1">
    <citation type="journal article" date="2010" name="Stand. Genomic Sci.">
        <title>Complete genome sequence of Denitrovibrio acetiphilus type strain (N2460).</title>
        <authorList>
            <person name="Kiss H."/>
            <person name="Lang E."/>
            <person name="Lapidus A."/>
            <person name="Copeland A."/>
            <person name="Nolan M."/>
            <person name="Glavina Del Rio T."/>
            <person name="Chen F."/>
            <person name="Lucas S."/>
            <person name="Tice H."/>
            <person name="Cheng J.F."/>
            <person name="Han C."/>
            <person name="Goodwin L."/>
            <person name="Pitluck S."/>
            <person name="Liolios K."/>
            <person name="Pati A."/>
            <person name="Ivanova N."/>
            <person name="Mavromatis K."/>
            <person name="Chen A."/>
            <person name="Palaniappan K."/>
            <person name="Land M."/>
            <person name="Hauser L."/>
            <person name="Chang Y.J."/>
            <person name="Jeffries C.D."/>
            <person name="Detter J.C."/>
            <person name="Brettin T."/>
            <person name="Spring S."/>
            <person name="Rohde M."/>
            <person name="Goker M."/>
            <person name="Woyke T."/>
            <person name="Bristow J."/>
            <person name="Eisen J.A."/>
            <person name="Markowitz V."/>
            <person name="Hugenholtz P."/>
            <person name="Kyrpides N.C."/>
            <person name="Klenk H.P."/>
        </authorList>
    </citation>
    <scope>NUCLEOTIDE SEQUENCE [LARGE SCALE GENOMIC DNA]</scope>
    <source>
        <strain evidence="10">DSM 12809 / NBRC 114555 / N2460</strain>
    </source>
</reference>
<dbReference type="eggNOG" id="COG0310">
    <property type="taxonomic scope" value="Bacteria"/>
</dbReference>
<sequence precursor="true">MHMADALLSSAVGAAGWAVSAGLIAYSSRKLNDNFDEKRVPLMGVLAAFIFAAQMINFTIPATGSSGHLAGALLLAFLLGPYAGFISIASVLTVQAFFFADGGILALGCNMINMGAFACFIVYPVVKHTLLKDNPTKSKIIIGSVLGSIIGLQMGAFAVVLETRASGISELPFGTFLLLMQPVHLAIGVVEGVVTATVVLFVWGNRPELLTAEKVGSHSITRVIVSLLVAAVFTGGVLSWFASANPDGLEWSMFKTSGQEELAAPDRGLYNSLNSLQENSSFLPGYDFKPPVGAESSDKAWGSVSAGTSLAGILGSLITLVLTFAAGVLFRKKSSLLTAKK</sequence>
<keyword evidence="6 7" id="KW-0472">Membrane</keyword>
<evidence type="ECO:0000256" key="5">
    <source>
        <dbReference type="ARBA" id="ARBA00022989"/>
    </source>
</evidence>
<feature type="transmembrane region" description="Helical" evidence="7">
    <location>
        <begin position="310"/>
        <end position="330"/>
    </location>
</feature>
<feature type="transmembrane region" description="Helical" evidence="7">
    <location>
        <begin position="223"/>
        <end position="243"/>
    </location>
</feature>
<dbReference type="GO" id="GO:0005886">
    <property type="term" value="C:plasma membrane"/>
    <property type="evidence" value="ECO:0007669"/>
    <property type="project" value="UniProtKB-SubCell"/>
</dbReference>
<keyword evidence="5 7" id="KW-1133">Transmembrane helix</keyword>
<evidence type="ECO:0000256" key="4">
    <source>
        <dbReference type="ARBA" id="ARBA00022692"/>
    </source>
</evidence>
<dbReference type="PANTHER" id="PTHR34229:SF1">
    <property type="entry name" value="METAL TRANSPORT PROTEIN HI_1621-RELATED"/>
    <property type="match status" value="1"/>
</dbReference>
<feature type="transmembrane region" description="Helical" evidence="7">
    <location>
        <begin position="41"/>
        <end position="60"/>
    </location>
</feature>
<dbReference type="InterPro" id="IPR025937">
    <property type="entry name" value="PDGLE_dom"/>
</dbReference>
<dbReference type="Gene3D" id="1.10.1760.20">
    <property type="match status" value="1"/>
</dbReference>
<evidence type="ECO:0000256" key="2">
    <source>
        <dbReference type="ARBA" id="ARBA00022448"/>
    </source>
</evidence>
<dbReference type="PaxDb" id="522772-Dacet_0305"/>
<gene>
    <name evidence="9" type="ordered locus">Dacet_0305</name>
</gene>
<keyword evidence="2" id="KW-0813">Transport</keyword>
<dbReference type="HOGENOM" id="CLU_052508_0_1_0"/>
<feature type="transmembrane region" description="Helical" evidence="7">
    <location>
        <begin position="104"/>
        <end position="126"/>
    </location>
</feature>
<evidence type="ECO:0000256" key="7">
    <source>
        <dbReference type="SAM" id="Phobius"/>
    </source>
</evidence>
<evidence type="ECO:0000256" key="1">
    <source>
        <dbReference type="ARBA" id="ARBA00004651"/>
    </source>
</evidence>
<keyword evidence="4 7" id="KW-0812">Transmembrane</keyword>
<keyword evidence="10" id="KW-1185">Reference proteome</keyword>
<dbReference type="InParanoid" id="D4H2P4"/>
<dbReference type="Proteomes" id="UP000002012">
    <property type="component" value="Chromosome"/>
</dbReference>
<comment type="subcellular location">
    <subcellularLocation>
        <location evidence="1">Cell membrane</location>
        <topology evidence="1">Multi-pass membrane protein</topology>
    </subcellularLocation>
</comment>
<dbReference type="Pfam" id="PF13190">
    <property type="entry name" value="PDGLE"/>
    <property type="match status" value="1"/>
</dbReference>
<accession>D4H2P4</accession>
<dbReference type="STRING" id="522772.Dacet_0305"/>
<evidence type="ECO:0000313" key="10">
    <source>
        <dbReference type="Proteomes" id="UP000002012"/>
    </source>
</evidence>
<evidence type="ECO:0000259" key="8">
    <source>
        <dbReference type="Pfam" id="PF13190"/>
    </source>
</evidence>
<evidence type="ECO:0000313" key="9">
    <source>
        <dbReference type="EMBL" id="ADD67105.1"/>
    </source>
</evidence>
<dbReference type="PANTHER" id="PTHR34229">
    <property type="entry name" value="METAL TRANSPORT PROTEIN HI_1621-RELATED"/>
    <property type="match status" value="1"/>
</dbReference>
<feature type="transmembrane region" description="Helical" evidence="7">
    <location>
        <begin position="72"/>
        <end position="98"/>
    </location>
</feature>
<dbReference type="OrthoDB" id="5395048at2"/>
<dbReference type="EMBL" id="CP001968">
    <property type="protein sequence ID" value="ADD67105.1"/>
    <property type="molecule type" value="Genomic_DNA"/>
</dbReference>
<dbReference type="InterPro" id="IPR002751">
    <property type="entry name" value="CbiM/NikMN"/>
</dbReference>
<feature type="domain" description="PDGLE" evidence="8">
    <location>
        <begin position="222"/>
        <end position="332"/>
    </location>
</feature>
<keyword evidence="3" id="KW-1003">Cell membrane</keyword>
<feature type="transmembrane region" description="Helical" evidence="7">
    <location>
        <begin position="138"/>
        <end position="161"/>
    </location>
</feature>
<dbReference type="GO" id="GO:0000041">
    <property type="term" value="P:transition metal ion transport"/>
    <property type="evidence" value="ECO:0007669"/>
    <property type="project" value="InterPro"/>
</dbReference>
<evidence type="ECO:0000256" key="6">
    <source>
        <dbReference type="ARBA" id="ARBA00023136"/>
    </source>
</evidence>
<dbReference type="KEGG" id="dap:Dacet_0305"/>
<dbReference type="AlphaFoldDB" id="D4H2P4"/>
<protein>
    <submittedName>
        <fullName evidence="9">Cobalamin (Vitamin B12) biosynthesis CbiM protein</fullName>
    </submittedName>
</protein>
<feature type="transmembrane region" description="Helical" evidence="7">
    <location>
        <begin position="181"/>
        <end position="203"/>
    </location>
</feature>
<evidence type="ECO:0000256" key="3">
    <source>
        <dbReference type="ARBA" id="ARBA00022475"/>
    </source>
</evidence>
<proteinExistence type="predicted"/>
<dbReference type="RefSeq" id="WP_013009650.1">
    <property type="nucleotide sequence ID" value="NC_013943.1"/>
</dbReference>
<organism evidence="9 10">
    <name type="scientific">Denitrovibrio acetiphilus (strain DSM 12809 / NBRC 114555 / N2460)</name>
    <dbReference type="NCBI Taxonomy" id="522772"/>
    <lineage>
        <taxon>Bacteria</taxon>
        <taxon>Pseudomonadati</taxon>
        <taxon>Deferribacterota</taxon>
        <taxon>Deferribacteres</taxon>
        <taxon>Deferribacterales</taxon>
        <taxon>Geovibrionaceae</taxon>
        <taxon>Denitrovibrio</taxon>
    </lineage>
</organism>
<name>D4H2P4_DENA2</name>
<dbReference type="Pfam" id="PF01891">
    <property type="entry name" value="CbiM"/>
    <property type="match status" value="1"/>
</dbReference>